<evidence type="ECO:0000313" key="1">
    <source>
        <dbReference type="EMBL" id="CUN24101.1"/>
    </source>
</evidence>
<accession>A0A173VAE5</accession>
<dbReference type="Proteomes" id="UP000095649">
    <property type="component" value="Unassembled WGS sequence"/>
</dbReference>
<evidence type="ECO:0000313" key="2">
    <source>
        <dbReference type="Proteomes" id="UP000095649"/>
    </source>
</evidence>
<proteinExistence type="predicted"/>
<protein>
    <submittedName>
        <fullName evidence="1">Uncharacterized protein</fullName>
    </submittedName>
</protein>
<organism evidence="1 2">
    <name type="scientific">Faecalibacterium prausnitzii</name>
    <dbReference type="NCBI Taxonomy" id="853"/>
    <lineage>
        <taxon>Bacteria</taxon>
        <taxon>Bacillati</taxon>
        <taxon>Bacillota</taxon>
        <taxon>Clostridia</taxon>
        <taxon>Eubacteriales</taxon>
        <taxon>Oscillospiraceae</taxon>
        <taxon>Faecalibacterium</taxon>
    </lineage>
</organism>
<dbReference type="EMBL" id="CYXN01000044">
    <property type="protein sequence ID" value="CUN24101.1"/>
    <property type="molecule type" value="Genomic_DNA"/>
</dbReference>
<sequence>MLPDGHCQCFTGGIHAGDNTLWPNRPLGKHICLGLEIFILVQILQRAEQIIGAVIIEQAGIFLVVDQTVFCSKRIVGIIQLCLRCLDILVREVIQLLVDQLVDDLPQFHHASHTAFGVVGQFNLCHDGVLAVVDFTIHHSIAEILHGRVCGQSFALHFRIGDVRSGNLHRSVLALDVLHRFGKLVCKVCIFDWCNGQVMAVLGAF</sequence>
<name>A0A173VAE5_9FIRM</name>
<dbReference type="AlphaFoldDB" id="A0A173VAE5"/>
<reference evidence="1 2" key="1">
    <citation type="submission" date="2015-09" db="EMBL/GenBank/DDBJ databases">
        <authorList>
            <consortium name="Pathogen Informatics"/>
        </authorList>
    </citation>
    <scope>NUCLEOTIDE SEQUENCE [LARGE SCALE GENOMIC DNA]</scope>
    <source>
        <strain evidence="1 2">2789STDY5834970</strain>
    </source>
</reference>
<gene>
    <name evidence="1" type="ORF">ERS852582_02731</name>
</gene>